<keyword evidence="3" id="KW-1185">Reference proteome</keyword>
<evidence type="ECO:0000313" key="2">
    <source>
        <dbReference type="EMBL" id="BBA33964.1"/>
    </source>
</evidence>
<protein>
    <recommendedName>
        <fullName evidence="4">Lipoprotein</fullName>
    </recommendedName>
</protein>
<dbReference type="OrthoDB" id="6193840at2"/>
<sequence>MDVRTRACGIRSILPVVAVLAASCASQTGGREPTTEGNACSRLQAVISEADAHFENIKRQRVPHRLGDRWEARGIFPDTTCEVWKWGGNEHYYCLWNETGEVAARQSFEEGKKAVRACLTNEWTLTEKQAKTGRVAVFSRENEDTRVALRYLADTRRYRPTWYTSLIVGNALRDPGELYHPAP</sequence>
<organism evidence="2 3">
    <name type="scientific">Methylocaldum marinum</name>
    <dbReference type="NCBI Taxonomy" id="1432792"/>
    <lineage>
        <taxon>Bacteria</taxon>
        <taxon>Pseudomonadati</taxon>
        <taxon>Pseudomonadota</taxon>
        <taxon>Gammaproteobacteria</taxon>
        <taxon>Methylococcales</taxon>
        <taxon>Methylococcaceae</taxon>
        <taxon>Methylocaldum</taxon>
    </lineage>
</organism>
<feature type="signal peptide" evidence="1">
    <location>
        <begin position="1"/>
        <end position="21"/>
    </location>
</feature>
<dbReference type="AlphaFoldDB" id="A0A250KQY4"/>
<keyword evidence="1" id="KW-0732">Signal</keyword>
<proteinExistence type="predicted"/>
<reference evidence="2 3" key="1">
    <citation type="submission" date="2016-12" db="EMBL/GenBank/DDBJ databases">
        <title>Genome sequencing of Methylocaldum marinum.</title>
        <authorList>
            <person name="Takeuchi M."/>
            <person name="Kamagata Y."/>
            <person name="Hiraoka S."/>
            <person name="Oshima K."/>
            <person name="Hattori M."/>
            <person name="Iwasaki W."/>
        </authorList>
    </citation>
    <scope>NUCLEOTIDE SEQUENCE [LARGE SCALE GENOMIC DNA]</scope>
    <source>
        <strain evidence="2 3">S8</strain>
    </source>
</reference>
<gene>
    <name evidence="2" type="ORF">sS8_2010</name>
</gene>
<evidence type="ECO:0000256" key="1">
    <source>
        <dbReference type="SAM" id="SignalP"/>
    </source>
</evidence>
<dbReference type="Proteomes" id="UP000266313">
    <property type="component" value="Chromosome"/>
</dbReference>
<dbReference type="PROSITE" id="PS51257">
    <property type="entry name" value="PROKAR_LIPOPROTEIN"/>
    <property type="match status" value="1"/>
</dbReference>
<accession>A0A250KQY4</accession>
<evidence type="ECO:0000313" key="3">
    <source>
        <dbReference type="Proteomes" id="UP000266313"/>
    </source>
</evidence>
<feature type="chain" id="PRO_5012264709" description="Lipoprotein" evidence="1">
    <location>
        <begin position="22"/>
        <end position="183"/>
    </location>
</feature>
<dbReference type="KEGG" id="mmai:sS8_2010"/>
<name>A0A250KQY4_9GAMM</name>
<dbReference type="EMBL" id="AP017928">
    <property type="protein sequence ID" value="BBA33964.1"/>
    <property type="molecule type" value="Genomic_DNA"/>
</dbReference>
<dbReference type="RefSeq" id="WP_119629472.1">
    <property type="nucleotide sequence ID" value="NZ_AP017928.1"/>
</dbReference>
<evidence type="ECO:0008006" key="4">
    <source>
        <dbReference type="Google" id="ProtNLM"/>
    </source>
</evidence>